<reference evidence="2" key="1">
    <citation type="submission" date="2010-05" db="EMBL/GenBank/DDBJ databases">
        <title>The Genome Sequence of Magnaporthe poae strain ATCC 64411.</title>
        <authorList>
            <consortium name="The Broad Institute Genome Sequencing Platform"/>
            <consortium name="Broad Institute Genome Sequencing Center for Infectious Disease"/>
            <person name="Ma L.-J."/>
            <person name="Dead R."/>
            <person name="Young S."/>
            <person name="Zeng Q."/>
            <person name="Koehrsen M."/>
            <person name="Alvarado L."/>
            <person name="Berlin A."/>
            <person name="Chapman S.B."/>
            <person name="Chen Z."/>
            <person name="Freedman E."/>
            <person name="Gellesch M."/>
            <person name="Goldberg J."/>
            <person name="Griggs A."/>
            <person name="Gujja S."/>
            <person name="Heilman E.R."/>
            <person name="Heiman D."/>
            <person name="Hepburn T."/>
            <person name="Howarth C."/>
            <person name="Jen D."/>
            <person name="Larson L."/>
            <person name="Mehta T."/>
            <person name="Neiman D."/>
            <person name="Pearson M."/>
            <person name="Roberts A."/>
            <person name="Saif S."/>
            <person name="Shea T."/>
            <person name="Shenoy N."/>
            <person name="Sisk P."/>
            <person name="Stolte C."/>
            <person name="Sykes S."/>
            <person name="Walk T."/>
            <person name="White J."/>
            <person name="Yandava C."/>
            <person name="Haas B."/>
            <person name="Nusbaum C."/>
            <person name="Birren B."/>
        </authorList>
    </citation>
    <scope>NUCLEOTIDE SEQUENCE</scope>
    <source>
        <strain evidence="2">ATCC 64411</strain>
    </source>
</reference>
<evidence type="ECO:0000313" key="2">
    <source>
        <dbReference type="EMBL" id="KLU92360.1"/>
    </source>
</evidence>
<evidence type="ECO:0000256" key="1">
    <source>
        <dbReference type="SAM" id="MobiDB-lite"/>
    </source>
</evidence>
<sequence>MFGQECLDSSIPKVSQDTRHSRKKQVAFVEEESESEYECDQSESGSDDGDESEDGATFTQQDSEDDDPIWTPNIPGQFSTPKKQRIAMAPAGSASGLANASAIPYWKLENGSRTPPAPTCPPHLRAVTRLYGVLGVRWVASHRCHNRAVSTQTTCARSPRGSTVSAKTAAAATHATADPTPVPAPTDPPAS</sequence>
<keyword evidence="4" id="KW-1185">Reference proteome</keyword>
<reference evidence="3" key="4">
    <citation type="journal article" date="2015" name="G3 (Bethesda)">
        <title>Genome sequences of three phytopathogenic species of the Magnaporthaceae family of fungi.</title>
        <authorList>
            <person name="Okagaki L.H."/>
            <person name="Nunes C.C."/>
            <person name="Sailsbery J."/>
            <person name="Clay B."/>
            <person name="Brown D."/>
            <person name="John T."/>
            <person name="Oh Y."/>
            <person name="Young N."/>
            <person name="Fitzgerald M."/>
            <person name="Haas B.J."/>
            <person name="Zeng Q."/>
            <person name="Young S."/>
            <person name="Adiconis X."/>
            <person name="Fan L."/>
            <person name="Levin J.Z."/>
            <person name="Mitchell T.K."/>
            <person name="Okubara P.A."/>
            <person name="Farman M.L."/>
            <person name="Kohn L.M."/>
            <person name="Birren B."/>
            <person name="Ma L.-J."/>
            <person name="Dean R.A."/>
        </authorList>
    </citation>
    <scope>NUCLEOTIDE SEQUENCE</scope>
    <source>
        <strain evidence="3">ATCC 64411 / 73-15</strain>
    </source>
</reference>
<name>A0A0C4EEX4_MAGP6</name>
<dbReference type="EnsemblFungi" id="MAPG_11306T0">
    <property type="protein sequence ID" value="MAPG_11306T0"/>
    <property type="gene ID" value="MAPG_11306"/>
</dbReference>
<feature type="compositionally biased region" description="Acidic residues" evidence="1">
    <location>
        <begin position="29"/>
        <end position="54"/>
    </location>
</feature>
<dbReference type="EMBL" id="ADBL01002784">
    <property type="status" value="NOT_ANNOTATED_CDS"/>
    <property type="molecule type" value="Genomic_DNA"/>
</dbReference>
<dbReference type="AlphaFoldDB" id="A0A0C4EEX4"/>
<dbReference type="EMBL" id="GL876980">
    <property type="protein sequence ID" value="KLU92360.1"/>
    <property type="molecule type" value="Genomic_DNA"/>
</dbReference>
<reference evidence="3" key="5">
    <citation type="submission" date="2015-06" db="UniProtKB">
        <authorList>
            <consortium name="EnsemblFungi"/>
        </authorList>
    </citation>
    <scope>IDENTIFICATION</scope>
    <source>
        <strain evidence="3">ATCC 64411</strain>
    </source>
</reference>
<feature type="compositionally biased region" description="Low complexity" evidence="1">
    <location>
        <begin position="162"/>
        <end position="179"/>
    </location>
</feature>
<organism evidence="3 4">
    <name type="scientific">Magnaporthiopsis poae (strain ATCC 64411 / 73-15)</name>
    <name type="common">Kentucky bluegrass fungus</name>
    <name type="synonym">Magnaporthe poae</name>
    <dbReference type="NCBI Taxonomy" id="644358"/>
    <lineage>
        <taxon>Eukaryota</taxon>
        <taxon>Fungi</taxon>
        <taxon>Dikarya</taxon>
        <taxon>Ascomycota</taxon>
        <taxon>Pezizomycotina</taxon>
        <taxon>Sordariomycetes</taxon>
        <taxon>Sordariomycetidae</taxon>
        <taxon>Magnaporthales</taxon>
        <taxon>Magnaporthaceae</taxon>
        <taxon>Magnaporthiopsis</taxon>
    </lineage>
</organism>
<evidence type="ECO:0000313" key="3">
    <source>
        <dbReference type="EnsemblFungi" id="MAPG_11306T0"/>
    </source>
</evidence>
<proteinExistence type="predicted"/>
<evidence type="ECO:0000313" key="4">
    <source>
        <dbReference type="Proteomes" id="UP000011715"/>
    </source>
</evidence>
<reference evidence="4" key="2">
    <citation type="submission" date="2010-05" db="EMBL/GenBank/DDBJ databases">
        <title>The genome sequence of Magnaporthe poae strain ATCC 64411.</title>
        <authorList>
            <person name="Ma L.-J."/>
            <person name="Dead R."/>
            <person name="Young S."/>
            <person name="Zeng Q."/>
            <person name="Koehrsen M."/>
            <person name="Alvarado L."/>
            <person name="Berlin A."/>
            <person name="Chapman S.B."/>
            <person name="Chen Z."/>
            <person name="Freedman E."/>
            <person name="Gellesch M."/>
            <person name="Goldberg J."/>
            <person name="Griggs A."/>
            <person name="Gujja S."/>
            <person name="Heilman E.R."/>
            <person name="Heiman D."/>
            <person name="Hepburn T."/>
            <person name="Howarth C."/>
            <person name="Jen D."/>
            <person name="Larson L."/>
            <person name="Mehta T."/>
            <person name="Neiman D."/>
            <person name="Pearson M."/>
            <person name="Roberts A."/>
            <person name="Saif S."/>
            <person name="Shea T."/>
            <person name="Shenoy N."/>
            <person name="Sisk P."/>
            <person name="Stolte C."/>
            <person name="Sykes S."/>
            <person name="Walk T."/>
            <person name="White J."/>
            <person name="Yandava C."/>
            <person name="Haas B."/>
            <person name="Nusbaum C."/>
            <person name="Birren B."/>
        </authorList>
    </citation>
    <scope>NUCLEOTIDE SEQUENCE [LARGE SCALE GENOMIC DNA]</scope>
    <source>
        <strain evidence="4">ATCC 64411 / 73-15</strain>
    </source>
</reference>
<feature type="compositionally biased region" description="Pro residues" evidence="1">
    <location>
        <begin position="180"/>
        <end position="191"/>
    </location>
</feature>
<reference evidence="2" key="3">
    <citation type="submission" date="2011-03" db="EMBL/GenBank/DDBJ databases">
        <title>Annotation of Magnaporthe poae ATCC 64411.</title>
        <authorList>
            <person name="Ma L.-J."/>
            <person name="Dead R."/>
            <person name="Young S.K."/>
            <person name="Zeng Q."/>
            <person name="Gargeya S."/>
            <person name="Fitzgerald M."/>
            <person name="Haas B."/>
            <person name="Abouelleil A."/>
            <person name="Alvarado L."/>
            <person name="Arachchi H.M."/>
            <person name="Berlin A."/>
            <person name="Brown A."/>
            <person name="Chapman S.B."/>
            <person name="Chen Z."/>
            <person name="Dunbar C."/>
            <person name="Freedman E."/>
            <person name="Gearin G."/>
            <person name="Gellesch M."/>
            <person name="Goldberg J."/>
            <person name="Griggs A."/>
            <person name="Gujja S."/>
            <person name="Heiman D."/>
            <person name="Howarth C."/>
            <person name="Larson L."/>
            <person name="Lui A."/>
            <person name="MacDonald P.J.P."/>
            <person name="Mehta T."/>
            <person name="Montmayeur A."/>
            <person name="Murphy C."/>
            <person name="Neiman D."/>
            <person name="Pearson M."/>
            <person name="Priest M."/>
            <person name="Roberts A."/>
            <person name="Saif S."/>
            <person name="Shea T."/>
            <person name="Shenoy N."/>
            <person name="Sisk P."/>
            <person name="Stolte C."/>
            <person name="Sykes S."/>
            <person name="Yandava C."/>
            <person name="Wortman J."/>
            <person name="Nusbaum C."/>
            <person name="Birren B."/>
        </authorList>
    </citation>
    <scope>NUCLEOTIDE SEQUENCE</scope>
    <source>
        <strain evidence="2">ATCC 64411</strain>
    </source>
</reference>
<feature type="region of interest" description="Disordered" evidence="1">
    <location>
        <begin position="1"/>
        <end position="80"/>
    </location>
</feature>
<protein>
    <submittedName>
        <fullName evidence="2 3">Uncharacterized protein</fullName>
    </submittedName>
</protein>
<accession>A0A0C4EEX4</accession>
<gene>
    <name evidence="2" type="ORF">MAPG_11306</name>
</gene>
<feature type="region of interest" description="Disordered" evidence="1">
    <location>
        <begin position="155"/>
        <end position="191"/>
    </location>
</feature>
<dbReference type="Proteomes" id="UP000011715">
    <property type="component" value="Unassembled WGS sequence"/>
</dbReference>
<dbReference type="VEuPathDB" id="FungiDB:MAPG_11306"/>